<dbReference type="GO" id="GO:0102130">
    <property type="term" value="F:malonyl-CoA methyltransferase activity"/>
    <property type="evidence" value="ECO:0007669"/>
    <property type="project" value="UniProtKB-EC"/>
</dbReference>
<dbReference type="Proteomes" id="UP000037685">
    <property type="component" value="Unassembled WGS sequence"/>
</dbReference>
<dbReference type="CDD" id="cd02440">
    <property type="entry name" value="AdoMet_MTases"/>
    <property type="match status" value="1"/>
</dbReference>
<dbReference type="AlphaFoldDB" id="A0A0M9ADD1"/>
<evidence type="ECO:0000313" key="3">
    <source>
        <dbReference type="Proteomes" id="UP000037685"/>
    </source>
</evidence>
<dbReference type="PATRIC" id="fig|271.14.peg.915"/>
<dbReference type="GO" id="GO:0032259">
    <property type="term" value="P:methylation"/>
    <property type="evidence" value="ECO:0007669"/>
    <property type="project" value="UniProtKB-KW"/>
</dbReference>
<accession>A0A0M9ADD1</accession>
<dbReference type="Gene3D" id="1.10.8.900">
    <property type="match status" value="1"/>
</dbReference>
<dbReference type="InterPro" id="IPR013216">
    <property type="entry name" value="Methyltransf_11"/>
</dbReference>
<keyword evidence="2" id="KW-0489">Methyltransferase</keyword>
<dbReference type="GO" id="GO:0008757">
    <property type="term" value="F:S-adenosylmethionine-dependent methyltransferase activity"/>
    <property type="evidence" value="ECO:0007669"/>
    <property type="project" value="InterPro"/>
</dbReference>
<protein>
    <submittedName>
        <fullName evidence="2">Malonyl-[acyl-carrier protein] O-methyltransferase</fullName>
        <ecNumber evidence="2">2.1.1.197</ecNumber>
    </submittedName>
</protein>
<gene>
    <name evidence="2" type="primary">bioC</name>
    <name evidence="2" type="ORF">BVI061214_00840</name>
</gene>
<evidence type="ECO:0000259" key="1">
    <source>
        <dbReference type="Pfam" id="PF08241"/>
    </source>
</evidence>
<proteinExistence type="predicted"/>
<dbReference type="SUPFAM" id="SSF53335">
    <property type="entry name" value="S-adenosyl-L-methionine-dependent methyltransferases"/>
    <property type="match status" value="1"/>
</dbReference>
<dbReference type="EC" id="2.1.1.197" evidence="2"/>
<sequence length="267" mass="30252">MGEEMASALLRAAYAYDRLRAYPPEVAGRIATAIGHAVAARGEEPVLLELGVGTGRIALPLIARGYRYLALDCDPAMLEVFQKKAAGVMRKVRLLLADAREIPLPDESVHGVIAVHLWHLLPDWPKALAEALRVLKPSGVLLEGWERVEAEPECRLQERWRELVAEEGVLVERGLHGRRMAEVEEALRRLGLRPRTREVVAWREERTPREALEALAYRLYSFTKGVPEEAHARAMERLWAWAEAELGDLDRPFSVEKRFFLRSTRLS</sequence>
<feature type="domain" description="Methyltransferase type 11" evidence="1">
    <location>
        <begin position="48"/>
        <end position="141"/>
    </location>
</feature>
<reference evidence="2 3" key="1">
    <citation type="submission" date="2015-07" db="EMBL/GenBank/DDBJ databases">
        <authorList>
            <person name="Noorani M."/>
        </authorList>
    </citation>
    <scope>NUCLEOTIDE SEQUENCE [LARGE SCALE GENOMIC DNA]</scope>
    <source>
        <strain evidence="3">ATCC 25104 / DSM 625 / JCM 10724 / NBRC 103206 / NCIMB 11243 / YT-1</strain>
    </source>
</reference>
<dbReference type="PANTHER" id="PTHR42912:SF93">
    <property type="entry name" value="N6-ADENOSINE-METHYLTRANSFERASE TMT1A"/>
    <property type="match status" value="1"/>
</dbReference>
<dbReference type="InterPro" id="IPR050508">
    <property type="entry name" value="Methyltransf_Superfamily"/>
</dbReference>
<dbReference type="Gene3D" id="3.40.50.150">
    <property type="entry name" value="Vaccinia Virus protein VP39"/>
    <property type="match status" value="1"/>
</dbReference>
<name>A0A0M9ADD1_THEAQ</name>
<comment type="caution">
    <text evidence="2">The sequence shown here is derived from an EMBL/GenBank/DDBJ whole genome shotgun (WGS) entry which is preliminary data.</text>
</comment>
<keyword evidence="2" id="KW-0808">Transferase</keyword>
<organism evidence="2 3">
    <name type="scientific">Thermus aquaticus</name>
    <dbReference type="NCBI Taxonomy" id="271"/>
    <lineage>
        <taxon>Bacteria</taxon>
        <taxon>Thermotogati</taxon>
        <taxon>Deinococcota</taxon>
        <taxon>Deinococci</taxon>
        <taxon>Thermales</taxon>
        <taxon>Thermaceae</taxon>
        <taxon>Thermus</taxon>
    </lineage>
</organism>
<evidence type="ECO:0000313" key="2">
    <source>
        <dbReference type="EMBL" id="KOX89662.1"/>
    </source>
</evidence>
<dbReference type="PANTHER" id="PTHR42912">
    <property type="entry name" value="METHYLTRANSFERASE"/>
    <property type="match status" value="1"/>
</dbReference>
<dbReference type="EMBL" id="LHCI01000106">
    <property type="protein sequence ID" value="KOX89662.1"/>
    <property type="molecule type" value="Genomic_DNA"/>
</dbReference>
<dbReference type="InterPro" id="IPR029063">
    <property type="entry name" value="SAM-dependent_MTases_sf"/>
</dbReference>
<dbReference type="Pfam" id="PF08241">
    <property type="entry name" value="Methyltransf_11"/>
    <property type="match status" value="1"/>
</dbReference>